<dbReference type="AlphaFoldDB" id="A0A7V4WL79"/>
<evidence type="ECO:0008006" key="2">
    <source>
        <dbReference type="Google" id="ProtNLM"/>
    </source>
</evidence>
<name>A0A7V4WL79_9BACT</name>
<comment type="caution">
    <text evidence="1">The sequence shown here is derived from an EMBL/GenBank/DDBJ whole genome shotgun (WGS) entry which is preliminary data.</text>
</comment>
<accession>A0A7V4WL79</accession>
<proteinExistence type="predicted"/>
<organism evidence="1">
    <name type="scientific">Candidatus Caldatribacterium saccharofermentans</name>
    <dbReference type="NCBI Taxonomy" id="1454753"/>
    <lineage>
        <taxon>Bacteria</taxon>
        <taxon>Pseudomonadati</taxon>
        <taxon>Atribacterota</taxon>
        <taxon>Atribacteria</taxon>
        <taxon>Atribacterales</taxon>
        <taxon>Candidatus Caldatribacteriaceae</taxon>
        <taxon>Candidatus Caldatribacterium</taxon>
    </lineage>
</organism>
<dbReference type="EMBL" id="DTIY01000076">
    <property type="protein sequence ID" value="HGY40130.1"/>
    <property type="molecule type" value="Genomic_DNA"/>
</dbReference>
<sequence>MDKGNGQKRPPLGRGLAELFGIGEVEERGGLFEEAKKLEQEGRFIEAFHYYLLSSKREDPRTAAKALNNASLILYEHYGERGREFALRYLEEALSLDPQNQLIRENWNALRGEGEA</sequence>
<reference evidence="1" key="1">
    <citation type="journal article" date="2020" name="mSystems">
        <title>Genome- and Community-Level Interaction Insights into Carbon Utilization and Element Cycling Functions of Hydrothermarchaeota in Hydrothermal Sediment.</title>
        <authorList>
            <person name="Zhou Z."/>
            <person name="Liu Y."/>
            <person name="Xu W."/>
            <person name="Pan J."/>
            <person name="Luo Z.H."/>
            <person name="Li M."/>
        </authorList>
    </citation>
    <scope>NUCLEOTIDE SEQUENCE [LARGE SCALE GENOMIC DNA]</scope>
    <source>
        <strain evidence="1">SpSt-82</strain>
    </source>
</reference>
<evidence type="ECO:0000313" key="1">
    <source>
        <dbReference type="EMBL" id="HGY40130.1"/>
    </source>
</evidence>
<protein>
    <recommendedName>
        <fullName evidence="2">Tetratricopeptide repeat protein</fullName>
    </recommendedName>
</protein>
<gene>
    <name evidence="1" type="ORF">ENW11_10040</name>
</gene>